<proteinExistence type="predicted"/>
<dbReference type="InterPro" id="IPR017868">
    <property type="entry name" value="Filamin/ABP280_repeat-like"/>
</dbReference>
<dbReference type="Proteomes" id="UP000784294">
    <property type="component" value="Unassembled WGS sequence"/>
</dbReference>
<dbReference type="OrthoDB" id="252722at2759"/>
<dbReference type="AlphaFoldDB" id="A0A3S5AW39"/>
<dbReference type="Gene3D" id="2.60.40.10">
    <property type="entry name" value="Immunoglobulins"/>
    <property type="match status" value="1"/>
</dbReference>
<reference evidence="2" key="1">
    <citation type="submission" date="2018-11" db="EMBL/GenBank/DDBJ databases">
        <authorList>
            <consortium name="Pathogen Informatics"/>
        </authorList>
    </citation>
    <scope>NUCLEOTIDE SEQUENCE</scope>
</reference>
<feature type="repeat" description="Filamin" evidence="1">
    <location>
        <begin position="1"/>
        <end position="53"/>
    </location>
</feature>
<protein>
    <submittedName>
        <fullName evidence="2">Uncharacterized protein</fullName>
    </submittedName>
</protein>
<keyword evidence="3" id="KW-1185">Reference proteome</keyword>
<evidence type="ECO:0000313" key="3">
    <source>
        <dbReference type="Proteomes" id="UP000784294"/>
    </source>
</evidence>
<accession>A0A3S5AW39</accession>
<evidence type="ECO:0000313" key="2">
    <source>
        <dbReference type="EMBL" id="VEL39201.1"/>
    </source>
</evidence>
<dbReference type="SUPFAM" id="SSF81296">
    <property type="entry name" value="E set domains"/>
    <property type="match status" value="1"/>
</dbReference>
<sequence>MTDPAGRRSPTRLVDNGDGTYELTLLPLVPGVHRLIVNILNRPIRGSPFHLNVRSRERPRWCLTEG</sequence>
<dbReference type="PROSITE" id="PS50194">
    <property type="entry name" value="FILAMIN_REPEAT"/>
    <property type="match status" value="1"/>
</dbReference>
<dbReference type="EMBL" id="CAAALY010260436">
    <property type="protein sequence ID" value="VEL39201.1"/>
    <property type="molecule type" value="Genomic_DNA"/>
</dbReference>
<dbReference type="InterPro" id="IPR013783">
    <property type="entry name" value="Ig-like_fold"/>
</dbReference>
<comment type="caution">
    <text evidence="2">The sequence shown here is derived from an EMBL/GenBank/DDBJ whole genome shotgun (WGS) entry which is preliminary data.</text>
</comment>
<organism evidence="2 3">
    <name type="scientific">Protopolystoma xenopodis</name>
    <dbReference type="NCBI Taxonomy" id="117903"/>
    <lineage>
        <taxon>Eukaryota</taxon>
        <taxon>Metazoa</taxon>
        <taxon>Spiralia</taxon>
        <taxon>Lophotrochozoa</taxon>
        <taxon>Platyhelminthes</taxon>
        <taxon>Monogenea</taxon>
        <taxon>Polyopisthocotylea</taxon>
        <taxon>Polystomatidea</taxon>
        <taxon>Polystomatidae</taxon>
        <taxon>Protopolystoma</taxon>
    </lineage>
</organism>
<gene>
    <name evidence="2" type="ORF">PXEA_LOCUS32641</name>
</gene>
<dbReference type="InterPro" id="IPR014756">
    <property type="entry name" value="Ig_E-set"/>
</dbReference>
<name>A0A3S5AW39_9PLAT</name>
<dbReference type="Pfam" id="PF00630">
    <property type="entry name" value="Filamin"/>
    <property type="match status" value="1"/>
</dbReference>
<evidence type="ECO:0000256" key="1">
    <source>
        <dbReference type="PROSITE-ProRule" id="PRU00087"/>
    </source>
</evidence>